<feature type="domain" description="NADH:ubiquinone oxidoreductase 30kDa subunit" evidence="3">
    <location>
        <begin position="37"/>
        <end position="163"/>
    </location>
</feature>
<dbReference type="PANTHER" id="PTHR10884">
    <property type="entry name" value="NADH DEHYDROGENASE UBIQUINONE IRON-SULFUR PROTEIN 3"/>
    <property type="match status" value="1"/>
</dbReference>
<comment type="similarity">
    <text evidence="1">Belongs to the complex I 30 kDa subunit family.</text>
</comment>
<feature type="region of interest" description="Disordered" evidence="2">
    <location>
        <begin position="1"/>
        <end position="28"/>
    </location>
</feature>
<dbReference type="InterPro" id="IPR001268">
    <property type="entry name" value="NADH_UbQ_OxRdtase_30kDa_su"/>
</dbReference>
<dbReference type="Gene3D" id="3.30.460.80">
    <property type="entry name" value="NADH:ubiquinone oxidoreductase, 30kDa subunit"/>
    <property type="match status" value="1"/>
</dbReference>
<protein>
    <submittedName>
        <fullName evidence="4">Unannotated protein</fullName>
    </submittedName>
</protein>
<sequence>MSNTPAPEAAADTSPSAEPAPTLHGHPLTDSFGQPVVHVARSSYIALIKQLANDGYVMAVDLCGVDYLTHPGRTLPEGIAPERFEVVVNLLDIEHRRRLRVRVQIPADDATCPTLFDLHPGTEAMEREAYDMFGISFDNHPDPTRILMPEDWDGHPLRKDYEVGVIPVQFSADYVQNAPRAEETSAWQ</sequence>
<dbReference type="Pfam" id="PF00329">
    <property type="entry name" value="Complex1_30kDa"/>
    <property type="match status" value="1"/>
</dbReference>
<proteinExistence type="inferred from homology"/>
<evidence type="ECO:0000256" key="2">
    <source>
        <dbReference type="SAM" id="MobiDB-lite"/>
    </source>
</evidence>
<dbReference type="AlphaFoldDB" id="A0A6J6NH51"/>
<organism evidence="4">
    <name type="scientific">freshwater metagenome</name>
    <dbReference type="NCBI Taxonomy" id="449393"/>
    <lineage>
        <taxon>unclassified sequences</taxon>
        <taxon>metagenomes</taxon>
        <taxon>ecological metagenomes</taxon>
    </lineage>
</organism>
<dbReference type="InterPro" id="IPR037232">
    <property type="entry name" value="NADH_quin_OxRdtase_su_C/D-like"/>
</dbReference>
<dbReference type="SUPFAM" id="SSF143243">
    <property type="entry name" value="Nqo5-like"/>
    <property type="match status" value="1"/>
</dbReference>
<gene>
    <name evidence="4" type="ORF">UFOPK2366_00399</name>
</gene>
<reference evidence="4" key="1">
    <citation type="submission" date="2020-05" db="EMBL/GenBank/DDBJ databases">
        <authorList>
            <person name="Chiriac C."/>
            <person name="Salcher M."/>
            <person name="Ghai R."/>
            <person name="Kavagutti S V."/>
        </authorList>
    </citation>
    <scope>NUCLEOTIDE SEQUENCE</scope>
</reference>
<evidence type="ECO:0000313" key="4">
    <source>
        <dbReference type="EMBL" id="CAB4684278.1"/>
    </source>
</evidence>
<evidence type="ECO:0000259" key="3">
    <source>
        <dbReference type="Pfam" id="PF00329"/>
    </source>
</evidence>
<dbReference type="GO" id="GO:0008137">
    <property type="term" value="F:NADH dehydrogenase (ubiquinone) activity"/>
    <property type="evidence" value="ECO:0007669"/>
    <property type="project" value="InterPro"/>
</dbReference>
<name>A0A6J6NH51_9ZZZZ</name>
<dbReference type="EMBL" id="CAEZXM010000052">
    <property type="protein sequence ID" value="CAB4684278.1"/>
    <property type="molecule type" value="Genomic_DNA"/>
</dbReference>
<dbReference type="PANTHER" id="PTHR10884:SF14">
    <property type="entry name" value="NADH DEHYDROGENASE [UBIQUINONE] IRON-SULFUR PROTEIN 3, MITOCHONDRIAL"/>
    <property type="match status" value="1"/>
</dbReference>
<evidence type="ECO:0000256" key="1">
    <source>
        <dbReference type="ARBA" id="ARBA00007569"/>
    </source>
</evidence>
<accession>A0A6J6NH51</accession>